<dbReference type="InterPro" id="IPR025558">
    <property type="entry name" value="DUF4283"/>
</dbReference>
<feature type="compositionally biased region" description="Basic and acidic residues" evidence="1">
    <location>
        <begin position="184"/>
        <end position="199"/>
    </location>
</feature>
<dbReference type="OMA" id="CLRITHE"/>
<evidence type="ECO:0000259" key="3">
    <source>
        <dbReference type="Pfam" id="PF14392"/>
    </source>
</evidence>
<dbReference type="Pfam" id="PF14392">
    <property type="entry name" value="zf-CCHC_4"/>
    <property type="match status" value="1"/>
</dbReference>
<protein>
    <recommendedName>
        <fullName evidence="6">DUF4283 domain-containing protein</fullName>
    </recommendedName>
</protein>
<feature type="region of interest" description="Disordered" evidence="1">
    <location>
        <begin position="322"/>
        <end position="342"/>
    </location>
</feature>
<accession>A0A087GDB6</accession>
<organism evidence="4 5">
    <name type="scientific">Arabis alpina</name>
    <name type="common">Alpine rock-cress</name>
    <dbReference type="NCBI Taxonomy" id="50452"/>
    <lineage>
        <taxon>Eukaryota</taxon>
        <taxon>Viridiplantae</taxon>
        <taxon>Streptophyta</taxon>
        <taxon>Embryophyta</taxon>
        <taxon>Tracheophyta</taxon>
        <taxon>Spermatophyta</taxon>
        <taxon>Magnoliopsida</taxon>
        <taxon>eudicotyledons</taxon>
        <taxon>Gunneridae</taxon>
        <taxon>Pentapetalae</taxon>
        <taxon>rosids</taxon>
        <taxon>malvids</taxon>
        <taxon>Brassicales</taxon>
        <taxon>Brassicaceae</taxon>
        <taxon>Arabideae</taxon>
        <taxon>Arabis</taxon>
    </lineage>
</organism>
<dbReference type="InterPro" id="IPR025836">
    <property type="entry name" value="Zn_knuckle_CX2CX4HX4C"/>
</dbReference>
<dbReference type="Proteomes" id="UP000029120">
    <property type="component" value="Chromosome 8"/>
</dbReference>
<dbReference type="Gramene" id="KFK27868">
    <property type="protein sequence ID" value="KFK27868"/>
    <property type="gene ID" value="AALP_AA8G439500"/>
</dbReference>
<keyword evidence="5" id="KW-1185">Reference proteome</keyword>
<feature type="domain" description="Zinc knuckle CX2CX4HX4C" evidence="3">
    <location>
        <begin position="106"/>
        <end position="140"/>
    </location>
</feature>
<dbReference type="PANTHER" id="PTHR31286">
    <property type="entry name" value="GLYCINE-RICH CELL WALL STRUCTURAL PROTEIN 1.8-LIKE"/>
    <property type="match status" value="1"/>
</dbReference>
<name>A0A087GDB6_ARAAL</name>
<evidence type="ECO:0000313" key="5">
    <source>
        <dbReference type="Proteomes" id="UP000029120"/>
    </source>
</evidence>
<evidence type="ECO:0000256" key="1">
    <source>
        <dbReference type="SAM" id="MobiDB-lite"/>
    </source>
</evidence>
<reference evidence="5" key="1">
    <citation type="journal article" date="2015" name="Nat. Plants">
        <title>Genome expansion of Arabis alpina linked with retrotransposition and reduced symmetric DNA methylation.</title>
        <authorList>
            <person name="Willing E.M."/>
            <person name="Rawat V."/>
            <person name="Mandakova T."/>
            <person name="Maumus F."/>
            <person name="James G.V."/>
            <person name="Nordstroem K.J."/>
            <person name="Becker C."/>
            <person name="Warthmann N."/>
            <person name="Chica C."/>
            <person name="Szarzynska B."/>
            <person name="Zytnicki M."/>
            <person name="Albani M.C."/>
            <person name="Kiefer C."/>
            <person name="Bergonzi S."/>
            <person name="Castaings L."/>
            <person name="Mateos J.L."/>
            <person name="Berns M.C."/>
            <person name="Bujdoso N."/>
            <person name="Piofczyk T."/>
            <person name="de Lorenzo L."/>
            <person name="Barrero-Sicilia C."/>
            <person name="Mateos I."/>
            <person name="Piednoel M."/>
            <person name="Hagmann J."/>
            <person name="Chen-Min-Tao R."/>
            <person name="Iglesias-Fernandez R."/>
            <person name="Schuster S.C."/>
            <person name="Alonso-Blanco C."/>
            <person name="Roudier F."/>
            <person name="Carbonero P."/>
            <person name="Paz-Ares J."/>
            <person name="Davis S.J."/>
            <person name="Pecinka A."/>
            <person name="Quesneville H."/>
            <person name="Colot V."/>
            <person name="Lysak M.A."/>
            <person name="Weigel D."/>
            <person name="Coupland G."/>
            <person name="Schneeberger K."/>
        </authorList>
    </citation>
    <scope>NUCLEOTIDE SEQUENCE [LARGE SCALE GENOMIC DNA]</scope>
    <source>
        <strain evidence="5">cv. Pajares</strain>
    </source>
</reference>
<sequence>MGDGRVHFRFQREEDLQVVMDHRPYHYDGSMIALERWVPTTRRDFPSTIPFWIIIKGLPDYRREAETVRSIGEDLGEFHKVDVSEPIPKVRVTLDCNSPLTLKRETVDAGTLCVIEFQYEKLQKYCSRCLRITHEAPICPDRPRESQLQRGSRREPPRRREVEEVRVRQRNRGDRVKSSVPHQAPREKTGNAAETERSSSRPKPVRRAILAELESSREGEAAPPTGKSSTKDWVRRTFVQTEVSHDSTQRRDSQPETKRPKPQAPWYRATEEEAAIANEVISQTAKWAAAEVLKPQGPQAAISEGETEASGARVLSGLQSHKKVGLSNGPESSEARQAEDSLALVDQGTSHQIMGSVSNFSPADIISPLKELVNTGRKIMQRSNHALGVKKKIAHSPFHGNRIHNHIALAALEKAIVLVDVTNPSSSKTGPDDGEISKEIQEPVVKEKPPADA</sequence>
<proteinExistence type="predicted"/>
<dbReference type="AlphaFoldDB" id="A0A087GDB6"/>
<dbReference type="Pfam" id="PF14111">
    <property type="entry name" value="DUF4283"/>
    <property type="match status" value="1"/>
</dbReference>
<dbReference type="PANTHER" id="PTHR31286:SF178">
    <property type="entry name" value="DUF4283 DOMAIN-CONTAINING PROTEIN"/>
    <property type="match status" value="1"/>
</dbReference>
<feature type="region of interest" description="Disordered" evidence="1">
    <location>
        <begin position="422"/>
        <end position="453"/>
    </location>
</feature>
<feature type="region of interest" description="Disordered" evidence="1">
    <location>
        <begin position="140"/>
        <end position="266"/>
    </location>
</feature>
<evidence type="ECO:0008006" key="6">
    <source>
        <dbReference type="Google" id="ProtNLM"/>
    </source>
</evidence>
<feature type="compositionally biased region" description="Basic and acidic residues" evidence="1">
    <location>
        <begin position="243"/>
        <end position="259"/>
    </location>
</feature>
<evidence type="ECO:0000313" key="4">
    <source>
        <dbReference type="EMBL" id="KFK27868.1"/>
    </source>
</evidence>
<feature type="compositionally biased region" description="Basic and acidic residues" evidence="1">
    <location>
        <begin position="141"/>
        <end position="177"/>
    </location>
</feature>
<feature type="domain" description="DUF4283" evidence="2">
    <location>
        <begin position="1"/>
        <end position="40"/>
    </location>
</feature>
<evidence type="ECO:0000259" key="2">
    <source>
        <dbReference type="Pfam" id="PF14111"/>
    </source>
</evidence>
<feature type="compositionally biased region" description="Basic and acidic residues" evidence="1">
    <location>
        <begin position="435"/>
        <end position="453"/>
    </location>
</feature>
<gene>
    <name evidence="4" type="ordered locus">AALP_Aa8g439500</name>
</gene>
<dbReference type="eggNOG" id="KOG1075">
    <property type="taxonomic scope" value="Eukaryota"/>
</dbReference>
<dbReference type="InterPro" id="IPR040256">
    <property type="entry name" value="At4g02000-like"/>
</dbReference>
<dbReference type="EMBL" id="CM002876">
    <property type="protein sequence ID" value="KFK27868.1"/>
    <property type="molecule type" value="Genomic_DNA"/>
</dbReference>
<dbReference type="OrthoDB" id="1112995at2759"/>